<dbReference type="Proteomes" id="UP000011873">
    <property type="component" value="Unassembled WGS sequence"/>
</dbReference>
<dbReference type="AlphaFoldDB" id="M6C2M1"/>
<organism evidence="1 2">
    <name type="scientific">Leptospira borgpetersenii serovar Hardjo-bovis str. Sponselee</name>
    <dbReference type="NCBI Taxonomy" id="1303729"/>
    <lineage>
        <taxon>Bacteria</taxon>
        <taxon>Pseudomonadati</taxon>
        <taxon>Spirochaetota</taxon>
        <taxon>Spirochaetia</taxon>
        <taxon>Leptospirales</taxon>
        <taxon>Leptospiraceae</taxon>
        <taxon>Leptospira</taxon>
    </lineage>
</organism>
<proteinExistence type="predicted"/>
<evidence type="ECO:0000313" key="1">
    <source>
        <dbReference type="EMBL" id="EMJ82968.1"/>
    </source>
</evidence>
<dbReference type="EMBL" id="ANMU01000056">
    <property type="protein sequence ID" value="EMJ82968.1"/>
    <property type="molecule type" value="Genomic_DNA"/>
</dbReference>
<protein>
    <submittedName>
        <fullName evidence="1">Uncharacterized protein</fullName>
    </submittedName>
</protein>
<name>M6C2M1_LEPBO</name>
<evidence type="ECO:0000313" key="2">
    <source>
        <dbReference type="Proteomes" id="UP000011873"/>
    </source>
</evidence>
<gene>
    <name evidence="1" type="ORF">LEP1GSC016_1573</name>
</gene>
<sequence length="50" mass="6131">MIIHHRRFHKNSPRFKTYWIDPYGILGILKSSSIKVRLKSLRFFVLNRFL</sequence>
<accession>M6C2M1</accession>
<comment type="caution">
    <text evidence="1">The sequence shown here is derived from an EMBL/GenBank/DDBJ whole genome shotgun (WGS) entry which is preliminary data.</text>
</comment>
<reference evidence="1 2" key="1">
    <citation type="submission" date="2013-01" db="EMBL/GenBank/DDBJ databases">
        <authorList>
            <person name="Harkins D.M."/>
            <person name="Durkin A.S."/>
            <person name="Brinkac L.M."/>
            <person name="Haft D.H."/>
            <person name="Selengut J.D."/>
            <person name="Sanka R."/>
            <person name="DePew J."/>
            <person name="Purushe J."/>
            <person name="Galloway R.L."/>
            <person name="Vinetz J.M."/>
            <person name="Sutton G.G."/>
            <person name="Nierman W.C."/>
            <person name="Fouts D.E."/>
        </authorList>
    </citation>
    <scope>NUCLEOTIDE SEQUENCE [LARGE SCALE GENOMIC DNA]</scope>
    <source>
        <strain evidence="1 2">Sponselee CDC</strain>
    </source>
</reference>
<dbReference type="PATRIC" id="fig|1218567.3.peg.1392"/>